<dbReference type="Proteomes" id="UP000031967">
    <property type="component" value="Unassembled WGS sequence"/>
</dbReference>
<dbReference type="EMBL" id="JXAK01000021">
    <property type="protein sequence ID" value="KIL40455.1"/>
    <property type="molecule type" value="Genomic_DNA"/>
</dbReference>
<dbReference type="RefSeq" id="WP_041048103.1">
    <property type="nucleotide sequence ID" value="NZ_JXAK01000021.1"/>
</dbReference>
<proteinExistence type="predicted"/>
<organism evidence="1 2">
    <name type="scientific">Gordoniibacillus kamchatkensis</name>
    <dbReference type="NCBI Taxonomy" id="1590651"/>
    <lineage>
        <taxon>Bacteria</taxon>
        <taxon>Bacillati</taxon>
        <taxon>Bacillota</taxon>
        <taxon>Bacilli</taxon>
        <taxon>Bacillales</taxon>
        <taxon>Paenibacillaceae</taxon>
        <taxon>Gordoniibacillus</taxon>
    </lineage>
</organism>
<keyword evidence="2" id="KW-1185">Reference proteome</keyword>
<reference evidence="1 2" key="1">
    <citation type="submission" date="2014-12" db="EMBL/GenBank/DDBJ databases">
        <title>Draft genome sequence of Paenibacillus kamchatkensis strain B-2647.</title>
        <authorList>
            <person name="Karlyshev A.V."/>
            <person name="Kudryashova E.B."/>
        </authorList>
    </citation>
    <scope>NUCLEOTIDE SEQUENCE [LARGE SCALE GENOMIC DNA]</scope>
    <source>
        <strain evidence="1 2">VKM B-2647</strain>
    </source>
</reference>
<protein>
    <submittedName>
        <fullName evidence="1">Uncharacterized protein</fullName>
    </submittedName>
</protein>
<name>A0ABR5AHB9_9BACL</name>
<evidence type="ECO:0000313" key="2">
    <source>
        <dbReference type="Proteomes" id="UP000031967"/>
    </source>
</evidence>
<accession>A0ABR5AHB9</accession>
<evidence type="ECO:0000313" key="1">
    <source>
        <dbReference type="EMBL" id="KIL40455.1"/>
    </source>
</evidence>
<comment type="caution">
    <text evidence="1">The sequence shown here is derived from an EMBL/GenBank/DDBJ whole genome shotgun (WGS) entry which is preliminary data.</text>
</comment>
<gene>
    <name evidence="1" type="ORF">SD70_13710</name>
</gene>
<sequence length="118" mass="14121">MARQFDEREHRETLRRLFGWGLPDDGNDGEPSLRELSFMMFGFDLFKRFTDVRERMDFVVSDEAAELRALVQAQAAKEYEERRERMTPEERRIYDLETELLLLQLEEVNQELDKCGGR</sequence>